<reference evidence="1 2" key="1">
    <citation type="submission" date="2019-03" db="EMBL/GenBank/DDBJ databases">
        <title>Genomic Encyclopedia of Type Strains, Phase III (KMG-III): the genomes of soil and plant-associated and newly described type strains.</title>
        <authorList>
            <person name="Whitman W."/>
        </authorList>
    </citation>
    <scope>NUCLEOTIDE SEQUENCE [LARGE SCALE GENOMIC DNA]</scope>
    <source>
        <strain evidence="1 2">VKM Ac-2573</strain>
    </source>
</reference>
<dbReference type="SUPFAM" id="SSF103088">
    <property type="entry name" value="OmpA-like"/>
    <property type="match status" value="1"/>
</dbReference>
<dbReference type="AlphaFoldDB" id="A0A4R8BWM3"/>
<dbReference type="EMBL" id="SODP01000003">
    <property type="protein sequence ID" value="TDW66198.1"/>
    <property type="molecule type" value="Genomic_DNA"/>
</dbReference>
<organism evidence="1 2">
    <name type="scientific">Kribbella pratensis</name>
    <dbReference type="NCBI Taxonomy" id="2512112"/>
    <lineage>
        <taxon>Bacteria</taxon>
        <taxon>Bacillati</taxon>
        <taxon>Actinomycetota</taxon>
        <taxon>Actinomycetes</taxon>
        <taxon>Propionibacteriales</taxon>
        <taxon>Kribbellaceae</taxon>
        <taxon>Kribbella</taxon>
    </lineage>
</organism>
<evidence type="ECO:0000313" key="1">
    <source>
        <dbReference type="EMBL" id="TDW66198.1"/>
    </source>
</evidence>
<dbReference type="OrthoDB" id="3254756at2"/>
<proteinExistence type="predicted"/>
<sequence>MSPKYSAFRRGTAGAVAVAVASVLVACGHQQPQSAEPPPDVAVVVSVHRNAPKVPSRRILDALPDVTNGSNLISIGVDGSVDGVDISEIKIGTATSNDDRRKAVARAKVELGKDIDAAVAGSAESDPLGAIAVAARRLRGSAGDKTLIIADSLLPTAGQLQLQHLGFRWTTEDLWEQLSAPKPNNLPDLRDIRVKVIGLGQTTTPQSPLDEARTKQLEDLWRTILIRSGAKERQVEFVPSGVGTISSSSKYKVSVVPIAPPPPPPPPPTPCAEQVIPETIVSFQPDTATFVEPDAARAAAVRVATALAKCPGRLSVTGTTSSWGTEAGRTRVSTDRALAFRDLLADVMGVTPASILARGVGMHFCGYVVDRSKQGDLIARLAILNRTVRVTTGPPACSALGP</sequence>
<dbReference type="InterPro" id="IPR036737">
    <property type="entry name" value="OmpA-like_sf"/>
</dbReference>
<keyword evidence="2" id="KW-1185">Reference proteome</keyword>
<gene>
    <name evidence="1" type="ORF">EV653_6220</name>
</gene>
<dbReference type="RefSeq" id="WP_134107945.1">
    <property type="nucleotide sequence ID" value="NZ_SODP01000003.1"/>
</dbReference>
<protein>
    <submittedName>
        <fullName evidence="1">OmpA family protein</fullName>
    </submittedName>
</protein>
<comment type="caution">
    <text evidence="1">The sequence shown here is derived from an EMBL/GenBank/DDBJ whole genome shotgun (WGS) entry which is preliminary data.</text>
</comment>
<accession>A0A4R8BWM3</accession>
<dbReference type="Proteomes" id="UP000295146">
    <property type="component" value="Unassembled WGS sequence"/>
</dbReference>
<name>A0A4R8BWM3_9ACTN</name>
<dbReference type="Gene3D" id="3.30.1330.60">
    <property type="entry name" value="OmpA-like domain"/>
    <property type="match status" value="1"/>
</dbReference>
<dbReference type="PROSITE" id="PS51257">
    <property type="entry name" value="PROKAR_LIPOPROTEIN"/>
    <property type="match status" value="1"/>
</dbReference>
<evidence type="ECO:0000313" key="2">
    <source>
        <dbReference type="Proteomes" id="UP000295146"/>
    </source>
</evidence>